<dbReference type="FunFam" id="3.20.20.100:FF:000004">
    <property type="entry name" value="Oxidoreductase, aldo/keto reductase"/>
    <property type="match status" value="1"/>
</dbReference>
<dbReference type="Proteomes" id="UP001146351">
    <property type="component" value="Unassembled WGS sequence"/>
</dbReference>
<dbReference type="Gene3D" id="3.20.20.100">
    <property type="entry name" value="NADP-dependent oxidoreductase domain"/>
    <property type="match status" value="1"/>
</dbReference>
<evidence type="ECO:0000256" key="1">
    <source>
        <dbReference type="ARBA" id="ARBA00023002"/>
    </source>
</evidence>
<dbReference type="GO" id="GO:0005829">
    <property type="term" value="C:cytosol"/>
    <property type="evidence" value="ECO:0007669"/>
    <property type="project" value="UniProtKB-ARBA"/>
</dbReference>
<proteinExistence type="inferred from homology"/>
<dbReference type="SUPFAM" id="SSF51430">
    <property type="entry name" value="NAD(P)-linked oxidoreductase"/>
    <property type="match status" value="1"/>
</dbReference>
<dbReference type="AlphaFoldDB" id="A0A9W9LRM3"/>
<evidence type="ECO:0000256" key="2">
    <source>
        <dbReference type="ARBA" id="ARBA00038157"/>
    </source>
</evidence>
<dbReference type="InterPro" id="IPR050523">
    <property type="entry name" value="AKR_Detox_Biosynth"/>
</dbReference>
<dbReference type="EMBL" id="JAPQKO010000003">
    <property type="protein sequence ID" value="KAJ5172555.1"/>
    <property type="molecule type" value="Genomic_DNA"/>
</dbReference>
<dbReference type="PANTHER" id="PTHR43364">
    <property type="entry name" value="NADH-SPECIFIC METHYLGLYOXAL REDUCTASE-RELATED"/>
    <property type="match status" value="1"/>
</dbReference>
<dbReference type="OrthoDB" id="1720422at2759"/>
<comment type="similarity">
    <text evidence="2">Belongs to the aldo/keto reductase family. Aldo/keto reductase 2 subfamily.</text>
</comment>
<comment type="caution">
    <text evidence="4">The sequence shown here is derived from an EMBL/GenBank/DDBJ whole genome shotgun (WGS) entry which is preliminary data.</text>
</comment>
<accession>A0A9W9LRM3</accession>
<reference evidence="4" key="2">
    <citation type="journal article" date="2023" name="IMA Fungus">
        <title>Comparative genomic study of the Penicillium genus elucidates a diverse pangenome and 15 lateral gene transfer events.</title>
        <authorList>
            <person name="Petersen C."/>
            <person name="Sorensen T."/>
            <person name="Nielsen M.R."/>
            <person name="Sondergaard T.E."/>
            <person name="Sorensen J.L."/>
            <person name="Fitzpatrick D.A."/>
            <person name="Frisvad J.C."/>
            <person name="Nielsen K.L."/>
        </authorList>
    </citation>
    <scope>NUCLEOTIDE SEQUENCE</scope>
    <source>
        <strain evidence="4">IBT 21917</strain>
    </source>
</reference>
<keyword evidence="1" id="KW-0560">Oxidoreductase</keyword>
<protein>
    <submittedName>
        <fullName evidence="4">NADP-dependent oxidoreductase domain-containing protein</fullName>
    </submittedName>
</protein>
<reference evidence="4" key="1">
    <citation type="submission" date="2022-11" db="EMBL/GenBank/DDBJ databases">
        <authorList>
            <person name="Petersen C."/>
        </authorList>
    </citation>
    <scope>NUCLEOTIDE SEQUENCE</scope>
    <source>
        <strain evidence="4">IBT 21917</strain>
    </source>
</reference>
<feature type="domain" description="NADP-dependent oxidoreductase" evidence="3">
    <location>
        <begin position="31"/>
        <end position="345"/>
    </location>
</feature>
<dbReference type="PANTHER" id="PTHR43364:SF15">
    <property type="entry name" value="ARYL-ALCOHOL DEHYDROGENASE AAD16-RELATED"/>
    <property type="match status" value="1"/>
</dbReference>
<organism evidence="4 5">
    <name type="scientific">Penicillium capsulatum</name>
    <dbReference type="NCBI Taxonomy" id="69766"/>
    <lineage>
        <taxon>Eukaryota</taxon>
        <taxon>Fungi</taxon>
        <taxon>Dikarya</taxon>
        <taxon>Ascomycota</taxon>
        <taxon>Pezizomycotina</taxon>
        <taxon>Eurotiomycetes</taxon>
        <taxon>Eurotiomycetidae</taxon>
        <taxon>Eurotiales</taxon>
        <taxon>Aspergillaceae</taxon>
        <taxon>Penicillium</taxon>
    </lineage>
</organism>
<keyword evidence="5" id="KW-1185">Reference proteome</keyword>
<sequence>MSRLTEQYVYQPKKGTMGYANLGKSGLKVSKVILGAMSFGTVDKWTVPEEQALQILKHAFDKGINTWDTADIYSLGQSEQIIGKALQTCNIPRERVVILSKCYGGIPNPGDFDGLTDHQKLVQMVANDGVMVNRIGLSRKHIFDAVNASVERLGTYLDVLQIHRLDRETPREEIMKALNDVVESGKVRYLGASAMSTWEFQALNHIAEKNGWHKFISMQDYYSLLYREEEREMHAYCRDAGIGIIPYSPLARGLLTRPYKTSKENPTSRQKTDFTLDMMNGPTTDIDIAIIDRVEELAKRKNCSMAQIGIAWCLKKGVMPIVGFSSTKRVDEAVSALRLLDEDVLAAGDMQYLDELYVPKPGGLGY</sequence>
<evidence type="ECO:0000313" key="4">
    <source>
        <dbReference type="EMBL" id="KAJ5172555.1"/>
    </source>
</evidence>
<evidence type="ECO:0000313" key="5">
    <source>
        <dbReference type="Proteomes" id="UP001146351"/>
    </source>
</evidence>
<dbReference type="Pfam" id="PF00248">
    <property type="entry name" value="Aldo_ket_red"/>
    <property type="match status" value="1"/>
</dbReference>
<gene>
    <name evidence="4" type="ORF">N7492_005148</name>
</gene>
<dbReference type="InterPro" id="IPR023210">
    <property type="entry name" value="NADP_OxRdtase_dom"/>
</dbReference>
<evidence type="ECO:0000259" key="3">
    <source>
        <dbReference type="Pfam" id="PF00248"/>
    </source>
</evidence>
<dbReference type="GO" id="GO:0016491">
    <property type="term" value="F:oxidoreductase activity"/>
    <property type="evidence" value="ECO:0007669"/>
    <property type="project" value="UniProtKB-KW"/>
</dbReference>
<dbReference type="CDD" id="cd19079">
    <property type="entry name" value="AKR_EcYajO-like"/>
    <property type="match status" value="1"/>
</dbReference>
<name>A0A9W9LRM3_9EURO</name>
<dbReference type="InterPro" id="IPR036812">
    <property type="entry name" value="NAD(P)_OxRdtase_dom_sf"/>
</dbReference>